<dbReference type="AlphaFoldDB" id="A0AAD3XYU1"/>
<evidence type="ECO:0000313" key="2">
    <source>
        <dbReference type="EMBL" id="GMH21031.1"/>
    </source>
</evidence>
<dbReference type="EMBL" id="BSYO01000022">
    <property type="protein sequence ID" value="GMH21031.1"/>
    <property type="molecule type" value="Genomic_DNA"/>
</dbReference>
<feature type="transmembrane region" description="Helical" evidence="1">
    <location>
        <begin position="58"/>
        <end position="76"/>
    </location>
</feature>
<organism evidence="2 3">
    <name type="scientific">Nepenthes gracilis</name>
    <name type="common">Slender pitcher plant</name>
    <dbReference type="NCBI Taxonomy" id="150966"/>
    <lineage>
        <taxon>Eukaryota</taxon>
        <taxon>Viridiplantae</taxon>
        <taxon>Streptophyta</taxon>
        <taxon>Embryophyta</taxon>
        <taxon>Tracheophyta</taxon>
        <taxon>Spermatophyta</taxon>
        <taxon>Magnoliopsida</taxon>
        <taxon>eudicotyledons</taxon>
        <taxon>Gunneridae</taxon>
        <taxon>Pentapetalae</taxon>
        <taxon>Caryophyllales</taxon>
        <taxon>Nepenthaceae</taxon>
        <taxon>Nepenthes</taxon>
    </lineage>
</organism>
<evidence type="ECO:0000256" key="1">
    <source>
        <dbReference type="SAM" id="Phobius"/>
    </source>
</evidence>
<gene>
    <name evidence="2" type="ORF">Nepgr_022873</name>
</gene>
<keyword evidence="1" id="KW-0812">Transmembrane</keyword>
<evidence type="ECO:0000313" key="3">
    <source>
        <dbReference type="Proteomes" id="UP001279734"/>
    </source>
</evidence>
<name>A0AAD3XYU1_NEPGR</name>
<reference evidence="2" key="1">
    <citation type="submission" date="2023-05" db="EMBL/GenBank/DDBJ databases">
        <title>Nepenthes gracilis genome sequencing.</title>
        <authorList>
            <person name="Fukushima K."/>
        </authorList>
    </citation>
    <scope>NUCLEOTIDE SEQUENCE</scope>
    <source>
        <strain evidence="2">SING2019-196</strain>
    </source>
</reference>
<keyword evidence="1" id="KW-1133">Transmembrane helix</keyword>
<feature type="transmembrane region" description="Helical" evidence="1">
    <location>
        <begin position="88"/>
        <end position="108"/>
    </location>
</feature>
<keyword evidence="3" id="KW-1185">Reference proteome</keyword>
<accession>A0AAD3XYU1</accession>
<dbReference type="Proteomes" id="UP001279734">
    <property type="component" value="Unassembled WGS sequence"/>
</dbReference>
<keyword evidence="1" id="KW-0472">Membrane</keyword>
<sequence length="149" mass="16714">MSFRPVIRAKLELVWCGGLSLHFVLMPMHVYSSFGTGSASLCIVVAGLLAEPNQVLSFFGYLCWAFAVYVFEIFGWMKAVMNELGSRVMMVMGSILLRVECFVGRFFFVEEQRSEVDDFLCLFSNLTITGFAASMKDGFPNGWVMLSVI</sequence>
<proteinExistence type="predicted"/>
<comment type="caution">
    <text evidence="2">The sequence shown here is derived from an EMBL/GenBank/DDBJ whole genome shotgun (WGS) entry which is preliminary data.</text>
</comment>
<evidence type="ECO:0008006" key="4">
    <source>
        <dbReference type="Google" id="ProtNLM"/>
    </source>
</evidence>
<protein>
    <recommendedName>
        <fullName evidence="4">Transmembrane protein</fullName>
    </recommendedName>
</protein>